<reference evidence="2 3" key="1">
    <citation type="journal article" date="2020" name="Nat. Commun.">
        <title>Genome of Tripterygium wilfordii and identification of cytochrome P450 involved in triptolide biosynthesis.</title>
        <authorList>
            <person name="Tu L."/>
            <person name="Su P."/>
            <person name="Zhang Z."/>
            <person name="Gao L."/>
            <person name="Wang J."/>
            <person name="Hu T."/>
            <person name="Zhou J."/>
            <person name="Zhang Y."/>
            <person name="Zhao Y."/>
            <person name="Liu Y."/>
            <person name="Song Y."/>
            <person name="Tong Y."/>
            <person name="Lu Y."/>
            <person name="Yang J."/>
            <person name="Xu C."/>
            <person name="Jia M."/>
            <person name="Peters R.J."/>
            <person name="Huang L."/>
            <person name="Gao W."/>
        </authorList>
    </citation>
    <scope>NUCLEOTIDE SEQUENCE [LARGE SCALE GENOMIC DNA]</scope>
    <source>
        <strain evidence="3">cv. XIE 37</strain>
        <tissue evidence="2">Leaf</tissue>
    </source>
</reference>
<dbReference type="AlphaFoldDB" id="A0A7J7D4B6"/>
<evidence type="ECO:0000313" key="3">
    <source>
        <dbReference type="Proteomes" id="UP000593562"/>
    </source>
</evidence>
<dbReference type="Gene3D" id="3.40.30.10">
    <property type="entry name" value="Glutaredoxin"/>
    <property type="match status" value="1"/>
</dbReference>
<dbReference type="Proteomes" id="UP000593562">
    <property type="component" value="Unassembled WGS sequence"/>
</dbReference>
<evidence type="ECO:0000259" key="1">
    <source>
        <dbReference type="Pfam" id="PF14576"/>
    </source>
</evidence>
<sequence length="468" mass="53753">MADEDILVRKLLLTHDPDGRHLDSELLLQAVEKIICYATPSGSLVSDLHLDGMARNDINNIEVIGSQELLGHAIYEISRQVIFFLSDSVDHILFDISDHFSWLQMLYKCSGEGSLHARAMILFDLLGNYRWDAKVVIVLAAFATIYGEFWLQMQLNPRNTLAALVAMLKQLPGDLSMEKPRFKALSLLTKNMLEVTKCIIKFEVLPFAHLGLGNEEAIATTKYSHSTIIAAWELSSLSYRLSSIHSLLWRLVDLFYQDIEKKIYEKLLNLFKETHNDNQEVLCTLLAIRDDLSLKDCSTQGKVDVSELRNKVVILLISKSELLPFEELVLLVRQTYDHPHHQKLEGSYGIVWIPMSNSNTWTAADKETFHFLSNLLPWYSLWQPWLLNHAVVNYIKEAWNYNTQPLMVVLDSKGTVTNSNAIDMVLIWGAKAYPFSTSREAELWQEENWTLQLLTYQIDPLLSKWVRQ</sequence>
<feature type="domain" description="Sieve element occlusion N-terminal" evidence="1">
    <location>
        <begin position="3"/>
        <end position="210"/>
    </location>
</feature>
<dbReference type="PANTHER" id="PTHR33232:SF11">
    <property type="entry name" value="PROTEIN SIEVE ELEMENT OCCLUSION C"/>
    <property type="match status" value="1"/>
</dbReference>
<accession>A0A7J7D4B6</accession>
<dbReference type="GO" id="GO:0010088">
    <property type="term" value="P:phloem development"/>
    <property type="evidence" value="ECO:0007669"/>
    <property type="project" value="InterPro"/>
</dbReference>
<dbReference type="Pfam" id="PF14576">
    <property type="entry name" value="SEO_N"/>
    <property type="match status" value="1"/>
</dbReference>
<dbReference type="PANTHER" id="PTHR33232">
    <property type="entry name" value="PROTEIN SIEVE ELEMENT OCCLUSION B-LIKE"/>
    <property type="match status" value="1"/>
</dbReference>
<name>A0A7J7D4B6_TRIWF</name>
<dbReference type="EMBL" id="JAAARO010000010">
    <property type="protein sequence ID" value="KAF5741118.1"/>
    <property type="molecule type" value="Genomic_DNA"/>
</dbReference>
<keyword evidence="3" id="KW-1185">Reference proteome</keyword>
<dbReference type="InterPro" id="IPR039299">
    <property type="entry name" value="SEOA"/>
</dbReference>
<organism evidence="2 3">
    <name type="scientific">Tripterygium wilfordii</name>
    <name type="common">Thunder God vine</name>
    <dbReference type="NCBI Taxonomy" id="458696"/>
    <lineage>
        <taxon>Eukaryota</taxon>
        <taxon>Viridiplantae</taxon>
        <taxon>Streptophyta</taxon>
        <taxon>Embryophyta</taxon>
        <taxon>Tracheophyta</taxon>
        <taxon>Spermatophyta</taxon>
        <taxon>Magnoliopsida</taxon>
        <taxon>eudicotyledons</taxon>
        <taxon>Gunneridae</taxon>
        <taxon>Pentapetalae</taxon>
        <taxon>rosids</taxon>
        <taxon>fabids</taxon>
        <taxon>Celastrales</taxon>
        <taxon>Celastraceae</taxon>
        <taxon>Tripterygium</taxon>
    </lineage>
</organism>
<dbReference type="InterPro" id="IPR027942">
    <property type="entry name" value="SEO_N"/>
</dbReference>
<gene>
    <name evidence="2" type="ORF">HS088_TW10G00113</name>
</gene>
<dbReference type="InParanoid" id="A0A7J7D4B6"/>
<evidence type="ECO:0000313" key="2">
    <source>
        <dbReference type="EMBL" id="KAF5741118.1"/>
    </source>
</evidence>
<protein>
    <recommendedName>
        <fullName evidence="1">Sieve element occlusion N-terminal domain-containing protein</fullName>
    </recommendedName>
</protein>
<comment type="caution">
    <text evidence="2">The sequence shown here is derived from an EMBL/GenBank/DDBJ whole genome shotgun (WGS) entry which is preliminary data.</text>
</comment>
<proteinExistence type="predicted"/>